<evidence type="ECO:0000313" key="2">
    <source>
        <dbReference type="EMBL" id="MFC1399792.1"/>
    </source>
</evidence>
<keyword evidence="1" id="KW-0732">Signal</keyword>
<dbReference type="Proteomes" id="UP001592528">
    <property type="component" value="Unassembled WGS sequence"/>
</dbReference>
<dbReference type="EMBL" id="JBHEZZ010000001">
    <property type="protein sequence ID" value="MFC1399792.1"/>
    <property type="molecule type" value="Genomic_DNA"/>
</dbReference>
<dbReference type="RefSeq" id="WP_030260372.1">
    <property type="nucleotide sequence ID" value="NZ_JBHEZZ010000001.1"/>
</dbReference>
<reference evidence="2 3" key="1">
    <citation type="submission" date="2024-09" db="EMBL/GenBank/DDBJ databases">
        <authorList>
            <person name="Lee S.D."/>
        </authorList>
    </citation>
    <scope>NUCLEOTIDE SEQUENCE [LARGE SCALE GENOMIC DNA]</scope>
    <source>
        <strain evidence="2 3">N1-5</strain>
    </source>
</reference>
<protein>
    <submittedName>
        <fullName evidence="2">Uncharacterized protein</fullName>
    </submittedName>
</protein>
<evidence type="ECO:0000313" key="3">
    <source>
        <dbReference type="Proteomes" id="UP001592528"/>
    </source>
</evidence>
<keyword evidence="3" id="KW-1185">Reference proteome</keyword>
<evidence type="ECO:0000256" key="1">
    <source>
        <dbReference type="SAM" id="SignalP"/>
    </source>
</evidence>
<sequence>MERSVKSMGVAAVAVAILAGGAGSAFASTAKPDVFCAAGKASLVKISDQALDVGTVSCSQGDSN</sequence>
<feature type="signal peptide" evidence="1">
    <location>
        <begin position="1"/>
        <end position="27"/>
    </location>
</feature>
<name>A0ABV6UEA4_9ACTN</name>
<gene>
    <name evidence="2" type="ORF">ACEZDJ_00600</name>
</gene>
<accession>A0ABV6UEA4</accession>
<proteinExistence type="predicted"/>
<feature type="chain" id="PRO_5047538518" evidence="1">
    <location>
        <begin position="28"/>
        <end position="64"/>
    </location>
</feature>
<organism evidence="2 3">
    <name type="scientific">Streptacidiphilus cavernicola</name>
    <dbReference type="NCBI Taxonomy" id="3342716"/>
    <lineage>
        <taxon>Bacteria</taxon>
        <taxon>Bacillati</taxon>
        <taxon>Actinomycetota</taxon>
        <taxon>Actinomycetes</taxon>
        <taxon>Kitasatosporales</taxon>
        <taxon>Streptomycetaceae</taxon>
        <taxon>Streptacidiphilus</taxon>
    </lineage>
</organism>
<comment type="caution">
    <text evidence="2">The sequence shown here is derived from an EMBL/GenBank/DDBJ whole genome shotgun (WGS) entry which is preliminary data.</text>
</comment>